<comment type="cofactor">
    <cofactor evidence="1 13">
        <name>heme</name>
        <dbReference type="ChEBI" id="CHEBI:30413"/>
    </cofactor>
</comment>
<comment type="catalytic activity">
    <reaction evidence="13">
        <text>an organic molecule + reduced [NADPH--hemoprotein reductase] + O2 = an alcohol + oxidized [NADPH--hemoprotein reductase] + H2O + H(+)</text>
        <dbReference type="Rhea" id="RHEA:17149"/>
        <dbReference type="Rhea" id="RHEA-COMP:11964"/>
        <dbReference type="Rhea" id="RHEA-COMP:11965"/>
        <dbReference type="ChEBI" id="CHEBI:15377"/>
        <dbReference type="ChEBI" id="CHEBI:15378"/>
        <dbReference type="ChEBI" id="CHEBI:15379"/>
        <dbReference type="ChEBI" id="CHEBI:30879"/>
        <dbReference type="ChEBI" id="CHEBI:57618"/>
        <dbReference type="ChEBI" id="CHEBI:58210"/>
        <dbReference type="ChEBI" id="CHEBI:142491"/>
        <dbReference type="EC" id="1.14.14.1"/>
    </reaction>
</comment>
<dbReference type="PANTHER" id="PTHR24302">
    <property type="entry name" value="CYTOCHROME P450 FAMILY 3"/>
    <property type="match status" value="1"/>
</dbReference>
<keyword evidence="11 13" id="KW-0503">Monooxygenase</keyword>
<evidence type="ECO:0000256" key="13">
    <source>
        <dbReference type="RuleBase" id="RU368049"/>
    </source>
</evidence>
<keyword evidence="6 13" id="KW-0479">Metal-binding</keyword>
<keyword evidence="9 13" id="KW-0560">Oxidoreductase</keyword>
<comment type="subcellular location">
    <subcellularLocation>
        <location evidence="3 13">Endoplasmic reticulum membrane</location>
        <topology evidence="3">Peripheral membrane protein</topology>
    </subcellularLocation>
    <subcellularLocation>
        <location evidence="2 13">Microsome membrane</location>
        <topology evidence="2">Peripheral membrane protein</topology>
    </subcellularLocation>
</comment>
<dbReference type="GO" id="GO:0020037">
    <property type="term" value="F:heme binding"/>
    <property type="evidence" value="ECO:0007669"/>
    <property type="project" value="UniProtKB-UniRule"/>
</dbReference>
<dbReference type="AlphaFoldDB" id="A0A8B7QK08"/>
<dbReference type="GO" id="GO:0005789">
    <property type="term" value="C:endoplasmic reticulum membrane"/>
    <property type="evidence" value="ECO:0007669"/>
    <property type="project" value="UniProtKB-SubCell"/>
</dbReference>
<evidence type="ECO:0000313" key="16">
    <source>
        <dbReference type="RefSeq" id="XP_019488936.1"/>
    </source>
</evidence>
<dbReference type="RefSeq" id="XP_019488936.1">
    <property type="nucleotide sequence ID" value="XM_019633391.1"/>
</dbReference>
<dbReference type="InterPro" id="IPR050705">
    <property type="entry name" value="Cytochrome_P450_3A"/>
</dbReference>
<evidence type="ECO:0000313" key="15">
    <source>
        <dbReference type="Proteomes" id="UP000694851"/>
    </source>
</evidence>
<dbReference type="InterPro" id="IPR001128">
    <property type="entry name" value="Cyt_P450"/>
</dbReference>
<dbReference type="Proteomes" id="UP000694851">
    <property type="component" value="Unplaced"/>
</dbReference>
<feature type="transmembrane region" description="Helical" evidence="14">
    <location>
        <begin position="75"/>
        <end position="97"/>
    </location>
</feature>
<dbReference type="PANTHER" id="PTHR24302:SF38">
    <property type="entry name" value="CYTOCHROME P450 3A5"/>
    <property type="match status" value="1"/>
</dbReference>
<dbReference type="PRINTS" id="PR01689">
    <property type="entry name" value="EP450IICYP3A"/>
</dbReference>
<evidence type="ECO:0000256" key="11">
    <source>
        <dbReference type="ARBA" id="ARBA00023033"/>
    </source>
</evidence>
<dbReference type="GO" id="GO:0005506">
    <property type="term" value="F:iron ion binding"/>
    <property type="evidence" value="ECO:0007669"/>
    <property type="project" value="UniProtKB-UniRule"/>
</dbReference>
<evidence type="ECO:0000256" key="2">
    <source>
        <dbReference type="ARBA" id="ARBA00004174"/>
    </source>
</evidence>
<dbReference type="SUPFAM" id="SSF48264">
    <property type="entry name" value="Cytochrome P450"/>
    <property type="match status" value="1"/>
</dbReference>
<proteinExistence type="inferred from homology"/>
<keyword evidence="14" id="KW-0812">Transmembrane</keyword>
<comment type="similarity">
    <text evidence="4 13">Belongs to the cytochrome P450 family.</text>
</comment>
<dbReference type="GO" id="GO:0050649">
    <property type="term" value="F:testosterone 6-beta-hydroxylase activity"/>
    <property type="evidence" value="ECO:0007669"/>
    <property type="project" value="TreeGrafter"/>
</dbReference>
<evidence type="ECO:0000256" key="6">
    <source>
        <dbReference type="ARBA" id="ARBA00022723"/>
    </source>
</evidence>
<evidence type="ECO:0000256" key="4">
    <source>
        <dbReference type="ARBA" id="ARBA00010617"/>
    </source>
</evidence>
<keyword evidence="8 13" id="KW-0492">Microsome</keyword>
<name>A0A8B7QK08_HIPAR</name>
<dbReference type="GO" id="GO:0008202">
    <property type="term" value="P:steroid metabolic process"/>
    <property type="evidence" value="ECO:0007669"/>
    <property type="project" value="TreeGrafter"/>
</dbReference>
<keyword evidence="7 13" id="KW-0256">Endoplasmic reticulum</keyword>
<dbReference type="OrthoDB" id="9620839at2759"/>
<evidence type="ECO:0000256" key="5">
    <source>
        <dbReference type="ARBA" id="ARBA00022617"/>
    </source>
</evidence>
<reference evidence="16" key="1">
    <citation type="submission" date="2025-08" db="UniProtKB">
        <authorList>
            <consortium name="RefSeq"/>
        </authorList>
    </citation>
    <scope>IDENTIFICATION</scope>
    <source>
        <tissue evidence="16">Muscle</tissue>
    </source>
</reference>
<dbReference type="Gene3D" id="1.10.630.10">
    <property type="entry name" value="Cytochrome P450"/>
    <property type="match status" value="1"/>
</dbReference>
<keyword evidence="10 13" id="KW-0408">Iron</keyword>
<dbReference type="GO" id="GO:0070989">
    <property type="term" value="P:oxidative demethylation"/>
    <property type="evidence" value="ECO:0007669"/>
    <property type="project" value="TreeGrafter"/>
</dbReference>
<keyword evidence="5 13" id="KW-0349">Heme</keyword>
<comment type="function">
    <text evidence="13">Cytochromes P450 are a group of heme-thiolate monooxygenases. In liver microsomes, this enzyme is involved in an NADPH-dependent electron transport pathway. It oxidizes a variety of structurally unrelated compounds, including steroids, fatty acids, and xenobiotics.</text>
</comment>
<accession>A0A8B7QK08</accession>
<evidence type="ECO:0000256" key="1">
    <source>
        <dbReference type="ARBA" id="ARBA00001971"/>
    </source>
</evidence>
<dbReference type="EC" id="1.14.14.-" evidence="13"/>
<evidence type="ECO:0000256" key="9">
    <source>
        <dbReference type="ARBA" id="ARBA00023002"/>
    </source>
</evidence>
<dbReference type="KEGG" id="hai:109377139"/>
<gene>
    <name evidence="16" type="primary">LOC109377139</name>
</gene>
<dbReference type="InterPro" id="IPR008072">
    <property type="entry name" value="Cyt_P450_E_CYP3A"/>
</dbReference>
<evidence type="ECO:0000256" key="14">
    <source>
        <dbReference type="SAM" id="Phobius"/>
    </source>
</evidence>
<keyword evidence="15" id="KW-1185">Reference proteome</keyword>
<dbReference type="Pfam" id="PF00067">
    <property type="entry name" value="p450"/>
    <property type="match status" value="1"/>
</dbReference>
<dbReference type="GeneID" id="109377139"/>
<evidence type="ECO:0000256" key="3">
    <source>
        <dbReference type="ARBA" id="ARBA00004406"/>
    </source>
</evidence>
<sequence length="135" mass="15316">MFPIIGQYGDMLVRNLKKEAEKGKPITLKDIFGAYSMDVITSTSFGVNIDSLNNPQDPFVKNIKKLLNFNIFNPLILSIVLFPFLIPVFEALNIFVFPKPLTDFFTKSIKKIKESRLNDKRKVKSGGGYMGVFSF</sequence>
<evidence type="ECO:0000256" key="8">
    <source>
        <dbReference type="ARBA" id="ARBA00022848"/>
    </source>
</evidence>
<keyword evidence="12 14" id="KW-0472">Membrane</keyword>
<evidence type="ECO:0000256" key="12">
    <source>
        <dbReference type="ARBA" id="ARBA00023136"/>
    </source>
</evidence>
<dbReference type="FunFam" id="1.10.630.10:FF:000182">
    <property type="entry name" value="Cytochrome P450 3A4"/>
    <property type="match status" value="1"/>
</dbReference>
<evidence type="ECO:0000256" key="7">
    <source>
        <dbReference type="ARBA" id="ARBA00022824"/>
    </source>
</evidence>
<keyword evidence="14" id="KW-1133">Transmembrane helix</keyword>
<dbReference type="GO" id="GO:0016712">
    <property type="term" value="F:oxidoreductase activity, acting on paired donors, with incorporation or reduction of molecular oxygen, reduced flavin or flavoprotein as one donor, and incorporation of one atom of oxygen"/>
    <property type="evidence" value="ECO:0007669"/>
    <property type="project" value="UniProtKB-EC"/>
</dbReference>
<evidence type="ECO:0000256" key="10">
    <source>
        <dbReference type="ARBA" id="ARBA00023004"/>
    </source>
</evidence>
<dbReference type="InterPro" id="IPR036396">
    <property type="entry name" value="Cyt_P450_sf"/>
</dbReference>
<organism evidence="15 16">
    <name type="scientific">Hipposideros armiger</name>
    <name type="common">Great Himalayan leaf-nosed bat</name>
    <dbReference type="NCBI Taxonomy" id="186990"/>
    <lineage>
        <taxon>Eukaryota</taxon>
        <taxon>Metazoa</taxon>
        <taxon>Chordata</taxon>
        <taxon>Craniata</taxon>
        <taxon>Vertebrata</taxon>
        <taxon>Euteleostomi</taxon>
        <taxon>Mammalia</taxon>
        <taxon>Eutheria</taxon>
        <taxon>Laurasiatheria</taxon>
        <taxon>Chiroptera</taxon>
        <taxon>Yinpterochiroptera</taxon>
        <taxon>Rhinolophoidea</taxon>
        <taxon>Hipposideridae</taxon>
        <taxon>Hipposideros</taxon>
    </lineage>
</organism>
<protein>
    <recommendedName>
        <fullName evidence="13">Cytochrome P450 3A</fullName>
        <ecNumber evidence="13">1.14.14.-</ecNumber>
    </recommendedName>
</protein>